<dbReference type="OMA" id="IDYVNAD"/>
<dbReference type="Pfam" id="PF10455">
    <property type="entry name" value="BAR_2"/>
    <property type="match status" value="1"/>
</dbReference>
<dbReference type="InterPro" id="IPR027267">
    <property type="entry name" value="AH/BAR_dom_sf"/>
</dbReference>
<reference evidence="2" key="1">
    <citation type="journal article" date="2013" name="Eukaryot. Cell">
        <title>Extremely Reduced Levels of Heterozygosity in the Vertebrate Pathogen Encephalitozoon cuniculi.</title>
        <authorList>
            <person name="Selman M."/>
            <person name="Sak B."/>
            <person name="Kvac M."/>
            <person name="Farinelli L."/>
            <person name="Weiss L.M."/>
            <person name="Corradi N."/>
        </authorList>
    </citation>
    <scope>NUCLEOTIDE SEQUENCE</scope>
</reference>
<dbReference type="SUPFAM" id="SSF103657">
    <property type="entry name" value="BAR/IMD domain-like"/>
    <property type="match status" value="1"/>
</dbReference>
<name>M1KLA1_ENCCN</name>
<evidence type="ECO:0000256" key="1">
    <source>
        <dbReference type="SAM" id="MobiDB-lite"/>
    </source>
</evidence>
<dbReference type="VEuPathDB" id="MicrosporidiaDB:AEWD_010240"/>
<dbReference type="VEuPathDB" id="MicrosporidiaDB:ECU01_0420"/>
<dbReference type="InterPro" id="IPR018859">
    <property type="entry name" value="BAR_dom-cont"/>
</dbReference>
<dbReference type="VEuPathDB" id="MicrosporidiaDB:M970_010240"/>
<proteinExistence type="predicted"/>
<evidence type="ECO:0008006" key="3">
    <source>
        <dbReference type="Google" id="ProtNLM"/>
    </source>
</evidence>
<dbReference type="VEuPathDB" id="MicrosporidiaDB:AEWQ_010210"/>
<gene>
    <name evidence="2" type="ORF">ECU01_0420</name>
</gene>
<dbReference type="EMBL" id="KC513612">
    <property type="protein sequence ID" value="AGE96066.1"/>
    <property type="molecule type" value="Genomic_DNA"/>
</dbReference>
<organism evidence="2">
    <name type="scientific">Encephalitozoon cuniculi</name>
    <name type="common">Microsporidian parasite</name>
    <dbReference type="NCBI Taxonomy" id="6035"/>
    <lineage>
        <taxon>Eukaryota</taxon>
        <taxon>Fungi</taxon>
        <taxon>Fungi incertae sedis</taxon>
        <taxon>Microsporidia</taxon>
        <taxon>Unikaryonidae</taxon>
        <taxon>Encephalitozoon</taxon>
    </lineage>
</organism>
<sequence>MPMDKETVKDIQRSIAMKLNRVEYTEVPLIEGYSEAEDCYKRFRDSLKKISDSITWLMTYEYGGSKMKSLYSKMTMITSTSRIGQFKNYDIYEANGLIGLEFSKIGVASSLSDTGKKYSKAYMDISRYKLEMNSRLEQQLKKISDLRDHSNAIDKKRKKVSNIRYDLEMEKKSKEPKTPSMVSRENDMERTFKETSKEALKEMERFIGNDGVSGVLQKVAEAHRMFTEKSAKALEEVK</sequence>
<dbReference type="VEuPathDB" id="MicrosporidiaDB:AEWR_010240"/>
<accession>M1KLA1</accession>
<protein>
    <recommendedName>
        <fullName evidence="3">Spore wall protein 12</fullName>
    </recommendedName>
</protein>
<feature type="region of interest" description="Disordered" evidence="1">
    <location>
        <begin position="171"/>
        <end position="190"/>
    </location>
</feature>
<dbReference type="Gene3D" id="1.20.1270.60">
    <property type="entry name" value="Arfaptin homology (AH) domain/BAR domain"/>
    <property type="match status" value="1"/>
</dbReference>
<evidence type="ECO:0000313" key="2">
    <source>
        <dbReference type="EMBL" id="AGE96066.1"/>
    </source>
</evidence>
<dbReference type="AlphaFoldDB" id="M1KLA1"/>